<dbReference type="PROSITE" id="PS00160">
    <property type="entry name" value="ALDOLASE_KDPG_KHG_2"/>
    <property type="match status" value="1"/>
</dbReference>
<dbReference type="PROSITE" id="PS00159">
    <property type="entry name" value="ALDOLASE_KDPG_KHG_1"/>
    <property type="match status" value="1"/>
</dbReference>
<dbReference type="InterPro" id="IPR000887">
    <property type="entry name" value="Aldlse_KDPG_KHG"/>
</dbReference>
<comment type="catalytic activity">
    <reaction evidence="1">
        <text>2-dehydro-3-deoxy-6-phospho-D-gluconate = D-glyceraldehyde 3-phosphate + pyruvate</text>
        <dbReference type="Rhea" id="RHEA:17089"/>
        <dbReference type="ChEBI" id="CHEBI:15361"/>
        <dbReference type="ChEBI" id="CHEBI:57569"/>
        <dbReference type="ChEBI" id="CHEBI:59776"/>
        <dbReference type="EC" id="4.1.2.14"/>
    </reaction>
</comment>
<keyword evidence="10" id="KW-1185">Reference proteome</keyword>
<dbReference type="Proteomes" id="UP000000775">
    <property type="component" value="Chromosome"/>
</dbReference>
<dbReference type="SUPFAM" id="SSF51569">
    <property type="entry name" value="Aldolase"/>
    <property type="match status" value="1"/>
</dbReference>
<sequence length="214" mass="23291">MQNKIQDKVIEVLQISPIVPVVVIEDLKDAVPLAQSLIEGGIPIIEVTLRSNCALEAIELIAKNVPKMHVGAGTILNLNQLEQAQNRGAEFLISPGLTPSLLEYAKKKDMPLIPGVSSSSEVMQALELGYNALKFFPAEYCGGAKLLNAFNGPFKGVKFCPTGGISVDNMHAYLKLENVLCVGGSWLTHRNLVQNKEWDKIIELCKQALANIKT</sequence>
<gene>
    <name evidence="9" type="primary">eda</name>
    <name evidence="9" type="ordered locus">Hac_0443</name>
</gene>
<evidence type="ECO:0000256" key="7">
    <source>
        <dbReference type="ARBA" id="ARBA00023270"/>
    </source>
</evidence>
<comment type="similarity">
    <text evidence="3">Belongs to the KHG/KDPG aldolase family.</text>
</comment>
<organism evidence="9 10">
    <name type="scientific">Helicobacter acinonychis (strain Sheeba)</name>
    <dbReference type="NCBI Taxonomy" id="382638"/>
    <lineage>
        <taxon>Bacteria</taxon>
        <taxon>Pseudomonadati</taxon>
        <taxon>Campylobacterota</taxon>
        <taxon>Epsilonproteobacteria</taxon>
        <taxon>Campylobacterales</taxon>
        <taxon>Helicobacteraceae</taxon>
        <taxon>Helicobacter</taxon>
    </lineage>
</organism>
<dbReference type="EC" id="4.1.2.14" evidence="5"/>
<comment type="pathway">
    <text evidence="2">Carbohydrate acid metabolism; 2-dehydro-3-deoxy-D-gluconate degradation; D-glyceraldehyde 3-phosphate and pyruvate from 2-dehydro-3-deoxy-D-gluconate: step 2/2.</text>
</comment>
<evidence type="ECO:0000256" key="4">
    <source>
        <dbReference type="ARBA" id="ARBA00011233"/>
    </source>
</evidence>
<dbReference type="GO" id="GO:0008675">
    <property type="term" value="F:2-dehydro-3-deoxy-phosphogluconate aldolase activity"/>
    <property type="evidence" value="ECO:0007669"/>
    <property type="project" value="UniProtKB-EC"/>
</dbReference>
<proteinExistence type="inferred from homology"/>
<accession>Q17YK2</accession>
<comment type="subunit">
    <text evidence="4">Homotrimer.</text>
</comment>
<evidence type="ECO:0000313" key="10">
    <source>
        <dbReference type="Proteomes" id="UP000000775"/>
    </source>
</evidence>
<evidence type="ECO:0000256" key="1">
    <source>
        <dbReference type="ARBA" id="ARBA00000654"/>
    </source>
</evidence>
<evidence type="ECO:0000256" key="8">
    <source>
        <dbReference type="ARBA" id="ARBA00023277"/>
    </source>
</evidence>
<keyword evidence="8" id="KW-0119">Carbohydrate metabolism</keyword>
<dbReference type="Pfam" id="PF01081">
    <property type="entry name" value="Aldolase"/>
    <property type="match status" value="1"/>
</dbReference>
<dbReference type="InterPro" id="IPR031337">
    <property type="entry name" value="KDPG/KHG_AS_1"/>
</dbReference>
<dbReference type="EMBL" id="AM260522">
    <property type="protein sequence ID" value="CAJ99274.1"/>
    <property type="molecule type" value="Genomic_DNA"/>
</dbReference>
<dbReference type="AlphaFoldDB" id="Q17YK2"/>
<evidence type="ECO:0000313" key="9">
    <source>
        <dbReference type="EMBL" id="CAJ99274.1"/>
    </source>
</evidence>
<dbReference type="NCBIfam" id="NF004325">
    <property type="entry name" value="PRK05718.1"/>
    <property type="match status" value="1"/>
</dbReference>
<evidence type="ECO:0000256" key="5">
    <source>
        <dbReference type="ARBA" id="ARBA00013063"/>
    </source>
</evidence>
<dbReference type="KEGG" id="hac:Hac_0443"/>
<dbReference type="InterPro" id="IPR013785">
    <property type="entry name" value="Aldolase_TIM"/>
</dbReference>
<dbReference type="InterPro" id="IPR031338">
    <property type="entry name" value="KDPG/KHG_AS_2"/>
</dbReference>
<keyword evidence="6 9" id="KW-0456">Lyase</keyword>
<dbReference type="Gene3D" id="3.20.20.70">
    <property type="entry name" value="Aldolase class I"/>
    <property type="match status" value="1"/>
</dbReference>
<evidence type="ECO:0000256" key="6">
    <source>
        <dbReference type="ARBA" id="ARBA00023239"/>
    </source>
</evidence>
<protein>
    <recommendedName>
        <fullName evidence="5">2-dehydro-3-deoxy-phosphogluconate aldolase</fullName>
        <ecNumber evidence="5">4.1.2.14</ecNumber>
    </recommendedName>
</protein>
<evidence type="ECO:0000256" key="3">
    <source>
        <dbReference type="ARBA" id="ARBA00006906"/>
    </source>
</evidence>
<dbReference type="STRING" id="382638.Hac_0443"/>
<dbReference type="NCBIfam" id="TIGR01182">
    <property type="entry name" value="eda"/>
    <property type="match status" value="1"/>
</dbReference>
<dbReference type="eggNOG" id="COG0800">
    <property type="taxonomic scope" value="Bacteria"/>
</dbReference>
<dbReference type="HOGENOM" id="CLU_077795_1_1_7"/>
<dbReference type="PANTHER" id="PTHR30246:SF1">
    <property type="entry name" value="2-DEHYDRO-3-DEOXY-6-PHOSPHOGALACTONATE ALDOLASE-RELATED"/>
    <property type="match status" value="1"/>
</dbReference>
<dbReference type="PANTHER" id="PTHR30246">
    <property type="entry name" value="2-KETO-3-DEOXY-6-PHOSPHOGLUCONATE ALDOLASE"/>
    <property type="match status" value="1"/>
</dbReference>
<dbReference type="CDD" id="cd00452">
    <property type="entry name" value="KDPG_aldolase"/>
    <property type="match status" value="1"/>
</dbReference>
<reference evidence="9 10" key="1">
    <citation type="journal article" date="2006" name="PLoS Genet.">
        <title>Who ate whom? Adaptive Helicobacter genomic changes that accompanied a host jump from early humans to large felines.</title>
        <authorList>
            <person name="Eppinger M."/>
            <person name="Baar C."/>
            <person name="Linz B."/>
            <person name="Raddatz G."/>
            <person name="Lanz C."/>
            <person name="Keller H."/>
            <person name="Morelli G."/>
            <person name="Gressmann H."/>
            <person name="Achtman M."/>
            <person name="Schuster S.C."/>
        </authorList>
    </citation>
    <scope>NUCLEOTIDE SEQUENCE [LARGE SCALE GENOMIC DNA]</scope>
    <source>
        <strain evidence="9 10">Sheeba</strain>
    </source>
</reference>
<evidence type="ECO:0000256" key="2">
    <source>
        <dbReference type="ARBA" id="ARBA00004736"/>
    </source>
</evidence>
<name>Q17YK2_HELAH</name>
<keyword evidence="7" id="KW-0704">Schiff base</keyword>